<feature type="region of interest" description="Disordered" evidence="1">
    <location>
        <begin position="356"/>
        <end position="385"/>
    </location>
</feature>
<name>A0AAE0C5H8_9CHLO</name>
<feature type="region of interest" description="Disordered" evidence="1">
    <location>
        <begin position="1"/>
        <end position="46"/>
    </location>
</feature>
<accession>A0AAE0C5H8</accession>
<protein>
    <submittedName>
        <fullName evidence="2">Uncharacterized protein</fullName>
    </submittedName>
</protein>
<dbReference type="Proteomes" id="UP001190700">
    <property type="component" value="Unassembled WGS sequence"/>
</dbReference>
<evidence type="ECO:0000313" key="2">
    <source>
        <dbReference type="EMBL" id="KAK3248762.1"/>
    </source>
</evidence>
<reference evidence="2 3" key="1">
    <citation type="journal article" date="2015" name="Genome Biol. Evol.">
        <title>Comparative Genomics of a Bacterivorous Green Alga Reveals Evolutionary Causalities and Consequences of Phago-Mixotrophic Mode of Nutrition.</title>
        <authorList>
            <person name="Burns J.A."/>
            <person name="Paasch A."/>
            <person name="Narechania A."/>
            <person name="Kim E."/>
        </authorList>
    </citation>
    <scope>NUCLEOTIDE SEQUENCE [LARGE SCALE GENOMIC DNA]</scope>
    <source>
        <strain evidence="2 3">PLY_AMNH</strain>
    </source>
</reference>
<feature type="compositionally biased region" description="Low complexity" evidence="1">
    <location>
        <begin position="21"/>
        <end position="43"/>
    </location>
</feature>
<feature type="region of interest" description="Disordered" evidence="1">
    <location>
        <begin position="210"/>
        <end position="302"/>
    </location>
</feature>
<organism evidence="2 3">
    <name type="scientific">Cymbomonas tetramitiformis</name>
    <dbReference type="NCBI Taxonomy" id="36881"/>
    <lineage>
        <taxon>Eukaryota</taxon>
        <taxon>Viridiplantae</taxon>
        <taxon>Chlorophyta</taxon>
        <taxon>Pyramimonadophyceae</taxon>
        <taxon>Pyramimonadales</taxon>
        <taxon>Pyramimonadaceae</taxon>
        <taxon>Cymbomonas</taxon>
    </lineage>
</organism>
<feature type="compositionally biased region" description="Basic residues" evidence="1">
    <location>
        <begin position="255"/>
        <end position="264"/>
    </location>
</feature>
<comment type="caution">
    <text evidence="2">The sequence shown here is derived from an EMBL/GenBank/DDBJ whole genome shotgun (WGS) entry which is preliminary data.</text>
</comment>
<feature type="compositionally biased region" description="Low complexity" evidence="1">
    <location>
        <begin position="238"/>
        <end position="251"/>
    </location>
</feature>
<sequence length="450" mass="47415">MAQQQNPTTPVAAGLGTPVHTTAPQQNPATPMAAAAAATGVPQHTTGQYAPASFAAYNAYNTPVQSAPTAGGLQYTLPISQPAMPQQNAAGFQSNNGPPINPLTGQPYVSRYKRDFEEEKQRTVALETRLQEMQTSMGEMHNKLIQAQAETAEALREAAFEKRVAEARFSVTKTDSDLRKMGGALAGAAATAGNERGGKSVHFETIADLSDDGEKKKKKRRKGRDKKRKKSRRDDSTSDSSTSTSGGSSDGSKQRREKQRRKRAKGADLVHTARSLSGSAGGQAGPVKGLGSSGTSPGPKGTAFRAMMAARDEAYAQALQQGAAVADAQAMAMVAAFGAAGPPGVRLAGVDLPARVPPSANDPTPVPTVHNPTPPPPPPGAGERRGRIIPIDAKEMSATYRTKTLWEPLRMQLVRFGVVEPEVAYQMTKVETLSAAADAHNAGHLNLRKL</sequence>
<dbReference type="AlphaFoldDB" id="A0AAE0C5H8"/>
<feature type="compositionally biased region" description="Low complexity" evidence="1">
    <location>
        <begin position="289"/>
        <end position="302"/>
    </location>
</feature>
<gene>
    <name evidence="2" type="ORF">CYMTET_41789</name>
</gene>
<keyword evidence="3" id="KW-1185">Reference proteome</keyword>
<feature type="compositionally biased region" description="Basic residues" evidence="1">
    <location>
        <begin position="216"/>
        <end position="231"/>
    </location>
</feature>
<evidence type="ECO:0000256" key="1">
    <source>
        <dbReference type="SAM" id="MobiDB-lite"/>
    </source>
</evidence>
<evidence type="ECO:0000313" key="3">
    <source>
        <dbReference type="Proteomes" id="UP001190700"/>
    </source>
</evidence>
<proteinExistence type="predicted"/>
<dbReference type="EMBL" id="LGRX02027802">
    <property type="protein sequence ID" value="KAK3248762.1"/>
    <property type="molecule type" value="Genomic_DNA"/>
</dbReference>